<protein>
    <submittedName>
        <fullName evidence="2">Uncharacterized protein</fullName>
    </submittedName>
</protein>
<comment type="caution">
    <text evidence="2">The sequence shown here is derived from an EMBL/GenBank/DDBJ whole genome shotgun (WGS) entry which is preliminary data.</text>
</comment>
<evidence type="ECO:0000313" key="2">
    <source>
        <dbReference type="EMBL" id="KAJ8253621.1"/>
    </source>
</evidence>
<dbReference type="Proteomes" id="UP001152803">
    <property type="component" value="Unassembled WGS sequence"/>
</dbReference>
<proteinExistence type="predicted"/>
<evidence type="ECO:0000256" key="1">
    <source>
        <dbReference type="SAM" id="MobiDB-lite"/>
    </source>
</evidence>
<evidence type="ECO:0000313" key="3">
    <source>
        <dbReference type="Proteomes" id="UP001152803"/>
    </source>
</evidence>
<sequence length="109" mass="12050">MRRRGDKSLSLPGAETCGGQTEPCRPVCCFQLEGFALSTRRRASVQHERENVQAPDPQAGLMELPRSEYCGAGRRAVPDPAEEPRTGKMVSEPVTMATGQWRACFHFTL</sequence>
<feature type="region of interest" description="Disordered" evidence="1">
    <location>
        <begin position="1"/>
        <end position="20"/>
    </location>
</feature>
<name>A0A9Q1CZ46_CONCO</name>
<reference evidence="2" key="1">
    <citation type="journal article" date="2023" name="Science">
        <title>Genome structures resolve the early diversification of teleost fishes.</title>
        <authorList>
            <person name="Parey E."/>
            <person name="Louis A."/>
            <person name="Montfort J."/>
            <person name="Bouchez O."/>
            <person name="Roques C."/>
            <person name="Iampietro C."/>
            <person name="Lluch J."/>
            <person name="Castinel A."/>
            <person name="Donnadieu C."/>
            <person name="Desvignes T."/>
            <person name="Floi Bucao C."/>
            <person name="Jouanno E."/>
            <person name="Wen M."/>
            <person name="Mejri S."/>
            <person name="Dirks R."/>
            <person name="Jansen H."/>
            <person name="Henkel C."/>
            <person name="Chen W.J."/>
            <person name="Zahm M."/>
            <person name="Cabau C."/>
            <person name="Klopp C."/>
            <person name="Thompson A.W."/>
            <person name="Robinson-Rechavi M."/>
            <person name="Braasch I."/>
            <person name="Lecointre G."/>
            <person name="Bobe J."/>
            <person name="Postlethwait J.H."/>
            <person name="Berthelot C."/>
            <person name="Roest Crollius H."/>
            <person name="Guiguen Y."/>
        </authorList>
    </citation>
    <scope>NUCLEOTIDE SEQUENCE</scope>
    <source>
        <strain evidence="2">Concon-B</strain>
    </source>
</reference>
<dbReference type="EMBL" id="JAFJMO010000016">
    <property type="protein sequence ID" value="KAJ8253621.1"/>
    <property type="molecule type" value="Genomic_DNA"/>
</dbReference>
<gene>
    <name evidence="2" type="ORF">COCON_G00202330</name>
</gene>
<accession>A0A9Q1CZ46</accession>
<feature type="region of interest" description="Disordered" evidence="1">
    <location>
        <begin position="72"/>
        <end position="93"/>
    </location>
</feature>
<organism evidence="2 3">
    <name type="scientific">Conger conger</name>
    <name type="common">Conger eel</name>
    <name type="synonym">Muraena conger</name>
    <dbReference type="NCBI Taxonomy" id="82655"/>
    <lineage>
        <taxon>Eukaryota</taxon>
        <taxon>Metazoa</taxon>
        <taxon>Chordata</taxon>
        <taxon>Craniata</taxon>
        <taxon>Vertebrata</taxon>
        <taxon>Euteleostomi</taxon>
        <taxon>Actinopterygii</taxon>
        <taxon>Neopterygii</taxon>
        <taxon>Teleostei</taxon>
        <taxon>Anguilliformes</taxon>
        <taxon>Congridae</taxon>
        <taxon>Conger</taxon>
    </lineage>
</organism>
<dbReference type="AlphaFoldDB" id="A0A9Q1CZ46"/>
<keyword evidence="3" id="KW-1185">Reference proteome</keyword>